<gene>
    <name evidence="1" type="ORF">C2R22_10930</name>
</gene>
<dbReference type="Gene3D" id="3.40.50.150">
    <property type="entry name" value="Vaccinia Virus protein VP39"/>
    <property type="match status" value="1"/>
</dbReference>
<sequence length="277" mass="30634">MNVRSLPLRVVTKTAHDGPRATLTAARTYLSNHLTRARNVLSYRFRASRGEKSVVHDGVRLRVDHPHFDDQVRSWLVRGEYETPEARLVEKHLAGRDCDVVELGGGMGYVACRIDRLLAPGRTHVVVEADRAVRPVLEATREANGAGFVVRPAAYAPVGDLVTFYRQERFTQNSIRAERSSLDADSVPAVSLANLCAAYALDRVAVVADVEGAEHDLLAHEGDVLRAHVDLLVVEFHAMGDETAETGVDRLADLGFELVDRDNDVYVFENRSCLPSR</sequence>
<proteinExistence type="predicted"/>
<accession>A0A2I8VJJ5</accession>
<evidence type="ECO:0000313" key="1">
    <source>
        <dbReference type="EMBL" id="AUV82098.1"/>
    </source>
</evidence>
<dbReference type="InterPro" id="IPR029063">
    <property type="entry name" value="SAM-dependent_MTases_sf"/>
</dbReference>
<dbReference type="NCBIfam" id="TIGR01444">
    <property type="entry name" value="fkbM_fam"/>
    <property type="match status" value="1"/>
</dbReference>
<protein>
    <recommendedName>
        <fullName evidence="3">FkbM family methyltransferase</fullName>
    </recommendedName>
</protein>
<evidence type="ECO:0000313" key="2">
    <source>
        <dbReference type="Proteomes" id="UP000236584"/>
    </source>
</evidence>
<dbReference type="RefSeq" id="WP_103425787.1">
    <property type="nucleotide sequence ID" value="NZ_CP026309.1"/>
</dbReference>
<dbReference type="Proteomes" id="UP000236584">
    <property type="component" value="Chromosome"/>
</dbReference>
<evidence type="ECO:0008006" key="3">
    <source>
        <dbReference type="Google" id="ProtNLM"/>
    </source>
</evidence>
<dbReference type="AlphaFoldDB" id="A0A2I8VJJ5"/>
<name>A0A2I8VJJ5_9EURY</name>
<dbReference type="EMBL" id="CP026309">
    <property type="protein sequence ID" value="AUV82098.1"/>
    <property type="molecule type" value="Genomic_DNA"/>
</dbReference>
<dbReference type="GeneID" id="35592611"/>
<reference evidence="1 2" key="1">
    <citation type="submission" date="2018-01" db="EMBL/GenBank/DDBJ databases">
        <title>Complete genome sequence of Salinigranum rubrum GX10T, an extremely halophilic archaeon isolated from a marine solar saltern.</title>
        <authorList>
            <person name="Han S."/>
        </authorList>
    </citation>
    <scope>NUCLEOTIDE SEQUENCE [LARGE SCALE GENOMIC DNA]</scope>
    <source>
        <strain evidence="1 2">GX10</strain>
    </source>
</reference>
<keyword evidence="2" id="KW-1185">Reference proteome</keyword>
<dbReference type="KEGG" id="srub:C2R22_10930"/>
<organism evidence="1 2">
    <name type="scientific">Salinigranum rubrum</name>
    <dbReference type="NCBI Taxonomy" id="755307"/>
    <lineage>
        <taxon>Archaea</taxon>
        <taxon>Methanobacteriati</taxon>
        <taxon>Methanobacteriota</taxon>
        <taxon>Stenosarchaea group</taxon>
        <taxon>Halobacteria</taxon>
        <taxon>Halobacteriales</taxon>
        <taxon>Haloferacaceae</taxon>
        <taxon>Salinigranum</taxon>
    </lineage>
</organism>
<dbReference type="SUPFAM" id="SSF53335">
    <property type="entry name" value="S-adenosyl-L-methionine-dependent methyltransferases"/>
    <property type="match status" value="1"/>
</dbReference>
<dbReference type="InterPro" id="IPR006342">
    <property type="entry name" value="FkbM_mtfrase"/>
</dbReference>